<dbReference type="OrthoDB" id="9956784at2"/>
<accession>A0A346B1U8</accession>
<dbReference type="Proteomes" id="UP000254337">
    <property type="component" value="Chromosome"/>
</dbReference>
<protein>
    <submittedName>
        <fullName evidence="1">Uncharacterized protein</fullName>
    </submittedName>
</protein>
<organism evidence="1 2">
    <name type="scientific">Megasphaera stantonii</name>
    <dbReference type="NCBI Taxonomy" id="2144175"/>
    <lineage>
        <taxon>Bacteria</taxon>
        <taxon>Bacillati</taxon>
        <taxon>Bacillota</taxon>
        <taxon>Negativicutes</taxon>
        <taxon>Veillonellales</taxon>
        <taxon>Veillonellaceae</taxon>
        <taxon>Megasphaera</taxon>
    </lineage>
</organism>
<dbReference type="EMBL" id="CP029462">
    <property type="protein sequence ID" value="AXL22091.1"/>
    <property type="molecule type" value="Genomic_DNA"/>
</dbReference>
<evidence type="ECO:0000313" key="2">
    <source>
        <dbReference type="Proteomes" id="UP000254337"/>
    </source>
</evidence>
<proteinExistence type="predicted"/>
<dbReference type="CDD" id="cd14686">
    <property type="entry name" value="bZIP"/>
    <property type="match status" value="1"/>
</dbReference>
<gene>
    <name evidence="1" type="ORF">DKB62_11270</name>
</gene>
<dbReference type="KEGG" id="meg:DKB62_11270"/>
<name>A0A346B1U8_9FIRM</name>
<dbReference type="AlphaFoldDB" id="A0A346B1U8"/>
<reference evidence="1 2" key="1">
    <citation type="submission" date="2018-05" db="EMBL/GenBank/DDBJ databases">
        <title>Complete genome sequence of Megasphaera sp. AJH120T, isolated from the ceca of a chicken.</title>
        <authorList>
            <person name="Maki J."/>
            <person name="Looft T."/>
        </authorList>
    </citation>
    <scope>NUCLEOTIDE SEQUENCE [LARGE SCALE GENOMIC DNA]</scope>
    <source>
        <strain evidence="1 2">AJH120</strain>
    </source>
</reference>
<evidence type="ECO:0000313" key="1">
    <source>
        <dbReference type="EMBL" id="AXL22091.1"/>
    </source>
</evidence>
<sequence length="172" mass="18332">MGAQAADMRNPSQEPNVVSSYEYQSVSYGNTADGKTYHRVVTKRNGVTESDVTTVDGNGGVLTWDTDDRGRHVEGYMNGIQLKDGNVTANTIAAKHVQASGADLGNIYGRRVEAPTGTIGGVAFAGQGVVKGIQTDETDPTSAVSVAYLQQKLAEVEAENQKLREELEALKK</sequence>
<keyword evidence="2" id="KW-1185">Reference proteome</keyword>